<dbReference type="Pfam" id="PF02754">
    <property type="entry name" value="CCG"/>
    <property type="match status" value="2"/>
</dbReference>
<keyword evidence="1" id="KW-0560">Oxidoreductase</keyword>
<dbReference type="AlphaFoldDB" id="A0A2L1GPF9"/>
<dbReference type="RefSeq" id="WP_104936809.1">
    <property type="nucleotide sequence ID" value="NZ_CP021255.1"/>
</dbReference>
<feature type="domain" description="Cysteine-rich" evidence="2">
    <location>
        <begin position="146"/>
        <end position="235"/>
    </location>
</feature>
<sequence length="304" mass="33265">MNFAYYPGCSAMGSSQDYERSTQAVCRALDMNLVAIPDWNCCGSTPAHAVNIELSAALCVRNLDIAAREQAEILLTPCPSCLSNLKMAAKRMENPEFRSRVNELLDSPASEQWPPVTSVMQGIARHFDMSAIKSRVRTSLKGLKLAAYYGCLMSRPADLMQFEDPENPMLMENMLSACGAELVDFPLKTTCCGAAFGITERPLTARNSGRILELAATLGVDAIVVACPLCQMNLDLRQKQAGRAGETSYNIPVLYFTQLLGLAFDLPRKELALNKLTVSADRLLEKLAGLRRKDESTSTEGGRQ</sequence>
<organism evidence="3 4">
    <name type="scientific">Desulfobulbus oralis</name>
    <dbReference type="NCBI Taxonomy" id="1986146"/>
    <lineage>
        <taxon>Bacteria</taxon>
        <taxon>Pseudomonadati</taxon>
        <taxon>Thermodesulfobacteriota</taxon>
        <taxon>Desulfobulbia</taxon>
        <taxon>Desulfobulbales</taxon>
        <taxon>Desulfobulbaceae</taxon>
        <taxon>Desulfobulbus</taxon>
    </lineage>
</organism>
<keyword evidence="4" id="KW-1185">Reference proteome</keyword>
<dbReference type="Gene3D" id="1.20.1050.140">
    <property type="match status" value="1"/>
</dbReference>
<proteinExistence type="predicted"/>
<dbReference type="Proteomes" id="UP000239867">
    <property type="component" value="Chromosome"/>
</dbReference>
<name>A0A2L1GPF9_9BACT</name>
<dbReference type="InterPro" id="IPR004017">
    <property type="entry name" value="Cys_rich_dom"/>
</dbReference>
<dbReference type="GO" id="GO:0016491">
    <property type="term" value="F:oxidoreductase activity"/>
    <property type="evidence" value="ECO:0007669"/>
    <property type="project" value="UniProtKB-KW"/>
</dbReference>
<evidence type="ECO:0000259" key="2">
    <source>
        <dbReference type="Pfam" id="PF02754"/>
    </source>
</evidence>
<dbReference type="PANTHER" id="PTHR42947:SF1">
    <property type="entry name" value="COB--COM HETERODISULFIDE REDUCTASE SUBUNIT B 1"/>
    <property type="match status" value="1"/>
</dbReference>
<dbReference type="KEGG" id="deo:CAY53_08855"/>
<evidence type="ECO:0000313" key="3">
    <source>
        <dbReference type="EMBL" id="AVD71562.1"/>
    </source>
</evidence>
<gene>
    <name evidence="3" type="ORF">CAY53_08855</name>
</gene>
<protein>
    <submittedName>
        <fullName evidence="3">Heterodisulfide reductase subunit B</fullName>
    </submittedName>
</protein>
<feature type="domain" description="Cysteine-rich" evidence="2">
    <location>
        <begin position="4"/>
        <end position="86"/>
    </location>
</feature>
<reference evidence="3" key="1">
    <citation type="submission" date="2017-05" db="EMBL/GenBank/DDBJ databases">
        <authorList>
            <person name="Song R."/>
            <person name="Chenine A.L."/>
            <person name="Ruprecht R.M."/>
        </authorList>
    </citation>
    <scope>NUCLEOTIDE SEQUENCE</scope>
    <source>
        <strain evidence="3">ORNL</strain>
    </source>
</reference>
<dbReference type="EMBL" id="CP021255">
    <property type="protein sequence ID" value="AVD71562.1"/>
    <property type="molecule type" value="Genomic_DNA"/>
</dbReference>
<evidence type="ECO:0000313" key="4">
    <source>
        <dbReference type="Proteomes" id="UP000239867"/>
    </source>
</evidence>
<dbReference type="PANTHER" id="PTHR42947">
    <property type="entry name" value="COB--COM HETERODISULFIDE REDUCTASE SUBUNIT B 1"/>
    <property type="match status" value="1"/>
</dbReference>
<dbReference type="OrthoDB" id="9777685at2"/>
<dbReference type="InterPro" id="IPR051278">
    <property type="entry name" value="HdrB/HdrD_reductase"/>
</dbReference>
<reference evidence="3" key="2">
    <citation type="journal article" date="2018" name="MBio">
        <title>Insights into the evolution of host association through the isolation and characterization of a novel human periodontal pathobiont, Desulfobulbus oralis.</title>
        <authorList>
            <person name="Cross K.L."/>
            <person name="Chirania P."/>
            <person name="Xiong W."/>
            <person name="Beall C.J."/>
            <person name="Elkins J.G."/>
            <person name="Giannone R.J."/>
            <person name="Griffen A.L."/>
            <person name="Guss A.M."/>
            <person name="Hettich R.L."/>
            <person name="Joshi S.S."/>
            <person name="Mokrzan E.M."/>
            <person name="Martin R.K."/>
            <person name="Zhulin I.B."/>
            <person name="Leys E.J."/>
            <person name="Podar M."/>
        </authorList>
    </citation>
    <scope>NUCLEOTIDE SEQUENCE [LARGE SCALE GENOMIC DNA]</scope>
    <source>
        <strain evidence="3">ORNL</strain>
    </source>
</reference>
<evidence type="ECO:0000256" key="1">
    <source>
        <dbReference type="ARBA" id="ARBA00023002"/>
    </source>
</evidence>
<accession>A0A2L1GPF9</accession>